<evidence type="ECO:0000256" key="4">
    <source>
        <dbReference type="ARBA" id="ARBA00022801"/>
    </source>
</evidence>
<comment type="caution">
    <text evidence="9">The sequence shown here is derived from an EMBL/GenBank/DDBJ whole genome shotgun (WGS) entry which is preliminary data.</text>
</comment>
<evidence type="ECO:0000313" key="9">
    <source>
        <dbReference type="EMBL" id="CAE6790970.1"/>
    </source>
</evidence>
<dbReference type="SUPFAM" id="SSF48317">
    <property type="entry name" value="Acid phosphatase/Vanadium-dependent haloperoxidase"/>
    <property type="match status" value="1"/>
</dbReference>
<sequence length="267" mass="30051">MLSLPGEWPRALISADYVLSLHQPSSARYDGRMNSFDHAILGFFNQFAQHSWTIDSLIMTISDSDLLKGYLSLPLLWWAWFRGPRQEEDRQTVLLTIVGALSAVAVARLLQLTLPYRPRPIHTAGLQFTIPYSMPADFLEGWSSFPSDHASLFFALATGLWLVSPVIGLFGFLHAALLVSFPRVYVGLHFPTDILSGALLGVTAVVIIWKSRGLVRPLLDDILKWSHSSPHLFYPALFILTSEVAHLFKDSRWLAENLWHLVKAAHH</sequence>
<dbReference type="EMBL" id="CAJNBJ010000019">
    <property type="protein sequence ID" value="CAE6790970.1"/>
    <property type="molecule type" value="Genomic_DNA"/>
</dbReference>
<evidence type="ECO:0000256" key="7">
    <source>
        <dbReference type="SAM" id="Phobius"/>
    </source>
</evidence>
<evidence type="ECO:0000256" key="2">
    <source>
        <dbReference type="ARBA" id="ARBA00022475"/>
    </source>
</evidence>
<dbReference type="SMART" id="SM00014">
    <property type="entry name" value="acidPPc"/>
    <property type="match status" value="1"/>
</dbReference>
<dbReference type="Gene3D" id="1.20.144.10">
    <property type="entry name" value="Phosphatidic acid phosphatase type 2/haloperoxidase"/>
    <property type="match status" value="1"/>
</dbReference>
<keyword evidence="5 7" id="KW-1133">Transmembrane helix</keyword>
<keyword evidence="6 7" id="KW-0472">Membrane</keyword>
<feature type="transmembrane region" description="Helical" evidence="7">
    <location>
        <begin position="190"/>
        <end position="211"/>
    </location>
</feature>
<dbReference type="Pfam" id="PF01569">
    <property type="entry name" value="PAP2"/>
    <property type="match status" value="1"/>
</dbReference>
<dbReference type="PANTHER" id="PTHR14969:SF62">
    <property type="entry name" value="DECAPRENYLPHOSPHORYL-5-PHOSPHORIBOSE PHOSPHATASE RV3807C-RELATED"/>
    <property type="match status" value="1"/>
</dbReference>
<keyword evidence="10" id="KW-1185">Reference proteome</keyword>
<dbReference type="InterPro" id="IPR000326">
    <property type="entry name" value="PAP2/HPO"/>
</dbReference>
<feature type="transmembrane region" description="Helical" evidence="7">
    <location>
        <begin position="92"/>
        <end position="110"/>
    </location>
</feature>
<evidence type="ECO:0000313" key="10">
    <source>
        <dbReference type="Proteomes" id="UP000675880"/>
    </source>
</evidence>
<dbReference type="PANTHER" id="PTHR14969">
    <property type="entry name" value="SPHINGOSINE-1-PHOSPHATE PHOSPHOHYDROLASE"/>
    <property type="match status" value="1"/>
</dbReference>
<dbReference type="InterPro" id="IPR036938">
    <property type="entry name" value="PAP2/HPO_sf"/>
</dbReference>
<reference evidence="9 10" key="1">
    <citation type="submission" date="2021-02" db="EMBL/GenBank/DDBJ databases">
        <authorList>
            <person name="Han P."/>
        </authorList>
    </citation>
    <scope>NUCLEOTIDE SEQUENCE [LARGE SCALE GENOMIC DNA]</scope>
    <source>
        <strain evidence="9">Candidatus Nitrospira sp. ZN2</strain>
    </source>
</reference>
<accession>A0ABN7M883</accession>
<comment type="subcellular location">
    <subcellularLocation>
        <location evidence="1">Cell membrane</location>
        <topology evidence="1">Multi-pass membrane protein</topology>
    </subcellularLocation>
</comment>
<feature type="domain" description="Phosphatidic acid phosphatase type 2/haloperoxidase" evidence="8">
    <location>
        <begin position="93"/>
        <end position="209"/>
    </location>
</feature>
<evidence type="ECO:0000259" key="8">
    <source>
        <dbReference type="SMART" id="SM00014"/>
    </source>
</evidence>
<proteinExistence type="predicted"/>
<evidence type="ECO:0000256" key="5">
    <source>
        <dbReference type="ARBA" id="ARBA00022989"/>
    </source>
</evidence>
<feature type="transmembrane region" description="Helical" evidence="7">
    <location>
        <begin position="152"/>
        <end position="178"/>
    </location>
</feature>
<evidence type="ECO:0000256" key="6">
    <source>
        <dbReference type="ARBA" id="ARBA00023136"/>
    </source>
</evidence>
<dbReference type="CDD" id="cd01610">
    <property type="entry name" value="PAP2_like"/>
    <property type="match status" value="1"/>
</dbReference>
<keyword evidence="3 7" id="KW-0812">Transmembrane</keyword>
<keyword evidence="2" id="KW-1003">Cell membrane</keyword>
<evidence type="ECO:0000256" key="1">
    <source>
        <dbReference type="ARBA" id="ARBA00004651"/>
    </source>
</evidence>
<gene>
    <name evidence="9" type="ORF">NSPZN2_60006</name>
</gene>
<protein>
    <submittedName>
        <fullName evidence="9">AcidPPc domain-containing protein</fullName>
    </submittedName>
</protein>
<keyword evidence="4" id="KW-0378">Hydrolase</keyword>
<dbReference type="Proteomes" id="UP000675880">
    <property type="component" value="Unassembled WGS sequence"/>
</dbReference>
<name>A0ABN7M883_9BACT</name>
<organism evidence="9 10">
    <name type="scientific">Nitrospira defluvii</name>
    <dbReference type="NCBI Taxonomy" id="330214"/>
    <lineage>
        <taxon>Bacteria</taxon>
        <taxon>Pseudomonadati</taxon>
        <taxon>Nitrospirota</taxon>
        <taxon>Nitrospiria</taxon>
        <taxon>Nitrospirales</taxon>
        <taxon>Nitrospiraceae</taxon>
        <taxon>Nitrospira</taxon>
    </lineage>
</organism>
<evidence type="ECO:0000256" key="3">
    <source>
        <dbReference type="ARBA" id="ARBA00022692"/>
    </source>
</evidence>